<evidence type="ECO:0000256" key="1">
    <source>
        <dbReference type="SAM" id="MobiDB-lite"/>
    </source>
</evidence>
<comment type="caution">
    <text evidence="2">The sequence shown here is derived from an EMBL/GenBank/DDBJ whole genome shotgun (WGS) entry which is preliminary data.</text>
</comment>
<feature type="compositionally biased region" description="Polar residues" evidence="1">
    <location>
        <begin position="408"/>
        <end position="418"/>
    </location>
</feature>
<protein>
    <submittedName>
        <fullName evidence="2">Uncharacterized protein</fullName>
    </submittedName>
</protein>
<name>A0A9P4HW68_9PEZI</name>
<organism evidence="2 3">
    <name type="scientific">Saccharata proteae CBS 121410</name>
    <dbReference type="NCBI Taxonomy" id="1314787"/>
    <lineage>
        <taxon>Eukaryota</taxon>
        <taxon>Fungi</taxon>
        <taxon>Dikarya</taxon>
        <taxon>Ascomycota</taxon>
        <taxon>Pezizomycotina</taxon>
        <taxon>Dothideomycetes</taxon>
        <taxon>Dothideomycetes incertae sedis</taxon>
        <taxon>Botryosphaeriales</taxon>
        <taxon>Saccharataceae</taxon>
        <taxon>Saccharata</taxon>
    </lineage>
</organism>
<proteinExistence type="predicted"/>
<dbReference type="AlphaFoldDB" id="A0A9P4HW68"/>
<dbReference type="Proteomes" id="UP000799776">
    <property type="component" value="Unassembled WGS sequence"/>
</dbReference>
<dbReference type="EMBL" id="ML978718">
    <property type="protein sequence ID" value="KAF2087888.1"/>
    <property type="molecule type" value="Genomic_DNA"/>
</dbReference>
<keyword evidence="3" id="KW-1185">Reference proteome</keyword>
<accession>A0A9P4HW68</accession>
<feature type="compositionally biased region" description="Basic and acidic residues" evidence="1">
    <location>
        <begin position="386"/>
        <end position="401"/>
    </location>
</feature>
<gene>
    <name evidence="2" type="ORF">K490DRAFT_65166</name>
</gene>
<reference evidence="2" key="1">
    <citation type="journal article" date="2020" name="Stud. Mycol.">
        <title>101 Dothideomycetes genomes: a test case for predicting lifestyles and emergence of pathogens.</title>
        <authorList>
            <person name="Haridas S."/>
            <person name="Albert R."/>
            <person name="Binder M."/>
            <person name="Bloem J."/>
            <person name="Labutti K."/>
            <person name="Salamov A."/>
            <person name="Andreopoulos B."/>
            <person name="Baker S."/>
            <person name="Barry K."/>
            <person name="Bills G."/>
            <person name="Bluhm B."/>
            <person name="Cannon C."/>
            <person name="Castanera R."/>
            <person name="Culley D."/>
            <person name="Daum C."/>
            <person name="Ezra D."/>
            <person name="Gonzalez J."/>
            <person name="Henrissat B."/>
            <person name="Kuo A."/>
            <person name="Liang C."/>
            <person name="Lipzen A."/>
            <person name="Lutzoni F."/>
            <person name="Magnuson J."/>
            <person name="Mondo S."/>
            <person name="Nolan M."/>
            <person name="Ohm R."/>
            <person name="Pangilinan J."/>
            <person name="Park H.-J."/>
            <person name="Ramirez L."/>
            <person name="Alfaro M."/>
            <person name="Sun H."/>
            <person name="Tritt A."/>
            <person name="Yoshinaga Y."/>
            <person name="Zwiers L.-H."/>
            <person name="Turgeon B."/>
            <person name="Goodwin S."/>
            <person name="Spatafora J."/>
            <person name="Crous P."/>
            <person name="Grigoriev I."/>
        </authorList>
    </citation>
    <scope>NUCLEOTIDE SEQUENCE</scope>
    <source>
        <strain evidence="2">CBS 121410</strain>
    </source>
</reference>
<feature type="region of interest" description="Disordered" evidence="1">
    <location>
        <begin position="290"/>
        <end position="309"/>
    </location>
</feature>
<evidence type="ECO:0000313" key="2">
    <source>
        <dbReference type="EMBL" id="KAF2087888.1"/>
    </source>
</evidence>
<sequence>MDGYINYDYATANLGYIDSQGLTYAPSPSYDPATYNQPAMLAASYLSSGDGFASNGHDPPAYYYTADGQVIWHYAEPSQAWLEMEQLGYAQPFVQYYVADEDFGNEVYTDTAATYRPEANPVLADGWNEGGLFTVPSNWAAGHIVDAVQPVDHREVFNGKGTFGSSKLNANAPVWVPAKAHATETEVEPLSTPPEGLTAMENSALNTGTQTVMGEKRASNCSPASGSDASHLDVGVHGISTKTATSPRQQALDRNILEWYQGVCQRFWEDRGVKMMPDILEEDEDMDGLATQLSPKESSPPSAKDERDDVFSLREEADVETPPSTVSQISVVSCDYALEERYQRLLAMRVNAWLAGVLEPLPDLYISESGAHRVTTKNVEPFLGADSHDEHDHTPENDKVAAHGCNLDSHNTHTTAENNLKPDHDVQSDGQHDAKSKIALNVLGSHRRFSDECTARLASKTLSSNIKHGQAKSQLPPLPKNEIKSFVPREHNRLSKKATRKRRHAEKATKAGGNEMIKEGLP</sequence>
<feature type="region of interest" description="Disordered" evidence="1">
    <location>
        <begin position="386"/>
        <end position="432"/>
    </location>
</feature>
<feature type="compositionally biased region" description="Basic residues" evidence="1">
    <location>
        <begin position="494"/>
        <end position="505"/>
    </location>
</feature>
<feature type="compositionally biased region" description="Basic and acidic residues" evidence="1">
    <location>
        <begin position="420"/>
        <end position="432"/>
    </location>
</feature>
<feature type="region of interest" description="Disordered" evidence="1">
    <location>
        <begin position="466"/>
        <end position="522"/>
    </location>
</feature>
<evidence type="ECO:0000313" key="3">
    <source>
        <dbReference type="Proteomes" id="UP000799776"/>
    </source>
</evidence>
<feature type="compositionally biased region" description="Basic and acidic residues" evidence="1">
    <location>
        <begin position="481"/>
        <end position="493"/>
    </location>
</feature>
<feature type="compositionally biased region" description="Polar residues" evidence="1">
    <location>
        <begin position="291"/>
        <end position="301"/>
    </location>
</feature>